<accession>A0AAV9L3B2</accession>
<dbReference type="InterPro" id="IPR002156">
    <property type="entry name" value="RNaseH_domain"/>
</dbReference>
<dbReference type="PANTHER" id="PTHR47723:SF19">
    <property type="entry name" value="POLYNUCLEOTIDYL TRANSFERASE, RIBONUCLEASE H-LIKE SUPERFAMILY PROTEIN"/>
    <property type="match status" value="1"/>
</dbReference>
<protein>
    <recommendedName>
        <fullName evidence="1">RNase H type-1 domain-containing protein</fullName>
    </recommendedName>
</protein>
<dbReference type="CDD" id="cd06222">
    <property type="entry name" value="RNase_H_like"/>
    <property type="match status" value="1"/>
</dbReference>
<name>A0AAV9L3B2_9SOLN</name>
<dbReference type="InterPro" id="IPR012337">
    <property type="entry name" value="RNaseH-like_sf"/>
</dbReference>
<comment type="caution">
    <text evidence="2">The sequence shown here is derived from an EMBL/GenBank/DDBJ whole genome shotgun (WGS) entry which is preliminary data.</text>
</comment>
<gene>
    <name evidence="2" type="ORF">R3W88_018414</name>
</gene>
<proteinExistence type="predicted"/>
<dbReference type="InterPro" id="IPR036397">
    <property type="entry name" value="RNaseH_sf"/>
</dbReference>
<dbReference type="SUPFAM" id="SSF53098">
    <property type="entry name" value="Ribonuclease H-like"/>
    <property type="match status" value="1"/>
</dbReference>
<dbReference type="InterPro" id="IPR053151">
    <property type="entry name" value="RNase_H-like"/>
</dbReference>
<dbReference type="Pfam" id="PF13456">
    <property type="entry name" value="RVT_3"/>
    <property type="match status" value="1"/>
</dbReference>
<organism evidence="2 3">
    <name type="scientific">Solanum pinnatisectum</name>
    <name type="common">tansyleaf nightshade</name>
    <dbReference type="NCBI Taxonomy" id="50273"/>
    <lineage>
        <taxon>Eukaryota</taxon>
        <taxon>Viridiplantae</taxon>
        <taxon>Streptophyta</taxon>
        <taxon>Embryophyta</taxon>
        <taxon>Tracheophyta</taxon>
        <taxon>Spermatophyta</taxon>
        <taxon>Magnoliopsida</taxon>
        <taxon>eudicotyledons</taxon>
        <taxon>Gunneridae</taxon>
        <taxon>Pentapetalae</taxon>
        <taxon>asterids</taxon>
        <taxon>lamiids</taxon>
        <taxon>Solanales</taxon>
        <taxon>Solanaceae</taxon>
        <taxon>Solanoideae</taxon>
        <taxon>Solaneae</taxon>
        <taxon>Solanum</taxon>
    </lineage>
</organism>
<dbReference type="Gene3D" id="3.30.420.10">
    <property type="entry name" value="Ribonuclease H-like superfamily/Ribonuclease H"/>
    <property type="match status" value="1"/>
</dbReference>
<dbReference type="Proteomes" id="UP001311915">
    <property type="component" value="Unassembled WGS sequence"/>
</dbReference>
<evidence type="ECO:0000313" key="2">
    <source>
        <dbReference type="EMBL" id="KAK4720076.1"/>
    </source>
</evidence>
<reference evidence="2 3" key="1">
    <citation type="submission" date="2023-10" db="EMBL/GenBank/DDBJ databases">
        <title>Genome-Wide Identification Analysis in wild type Solanum Pinnatisectum Reveals Some Genes Defensing Phytophthora Infestans.</title>
        <authorList>
            <person name="Sun C."/>
        </authorList>
    </citation>
    <scope>NUCLEOTIDE SEQUENCE [LARGE SCALE GENOMIC DNA]</scope>
    <source>
        <strain evidence="2">LQN</strain>
        <tissue evidence="2">Leaf</tissue>
    </source>
</reference>
<dbReference type="EMBL" id="JAWPEI010000008">
    <property type="protein sequence ID" value="KAK4720076.1"/>
    <property type="molecule type" value="Genomic_DNA"/>
</dbReference>
<dbReference type="GO" id="GO:0004523">
    <property type="term" value="F:RNA-DNA hybrid ribonuclease activity"/>
    <property type="evidence" value="ECO:0007669"/>
    <property type="project" value="InterPro"/>
</dbReference>
<sequence length="140" mass="15662">MAASCLIRAVFGGVARDDQGRWLGGFYERLAMRATSSLIAELWAIHRGLILAKKYDLKMVIIKTDSSEAMKWLCLTGNVSESHPDRAVIEKCKSLISELGIVLIHTLKQRNNCADHLATLGRIQQEQEDMVIIDHPPYSV</sequence>
<evidence type="ECO:0000313" key="3">
    <source>
        <dbReference type="Proteomes" id="UP001311915"/>
    </source>
</evidence>
<evidence type="ECO:0000259" key="1">
    <source>
        <dbReference type="Pfam" id="PF13456"/>
    </source>
</evidence>
<dbReference type="PANTHER" id="PTHR47723">
    <property type="entry name" value="OS05G0353850 PROTEIN"/>
    <property type="match status" value="1"/>
</dbReference>
<dbReference type="GO" id="GO:0003676">
    <property type="term" value="F:nucleic acid binding"/>
    <property type="evidence" value="ECO:0007669"/>
    <property type="project" value="InterPro"/>
</dbReference>
<dbReference type="AlphaFoldDB" id="A0AAV9L3B2"/>
<feature type="domain" description="RNase H type-1" evidence="1">
    <location>
        <begin position="9"/>
        <end position="119"/>
    </location>
</feature>
<keyword evidence="3" id="KW-1185">Reference proteome</keyword>
<dbReference type="InterPro" id="IPR044730">
    <property type="entry name" value="RNase_H-like_dom_plant"/>
</dbReference>